<dbReference type="Gene3D" id="2.20.230.10">
    <property type="entry name" value="Resuscitation-promoting factor rpfb"/>
    <property type="match status" value="1"/>
</dbReference>
<feature type="compositionally biased region" description="Basic and acidic residues" evidence="2">
    <location>
        <begin position="1"/>
        <end position="12"/>
    </location>
</feature>
<feature type="compositionally biased region" description="Basic and acidic residues" evidence="2">
    <location>
        <begin position="530"/>
        <end position="569"/>
    </location>
</feature>
<evidence type="ECO:0000313" key="6">
    <source>
        <dbReference type="Proteomes" id="UP000660047"/>
    </source>
</evidence>
<dbReference type="InterPro" id="IPR052913">
    <property type="entry name" value="Glycopeptide_resist_protein"/>
</dbReference>
<dbReference type="SMART" id="SM01208">
    <property type="entry name" value="G5"/>
    <property type="match status" value="1"/>
</dbReference>
<dbReference type="EMBL" id="BLYL01000005">
    <property type="protein sequence ID" value="GFO94155.1"/>
    <property type="molecule type" value="Genomic_DNA"/>
</dbReference>
<evidence type="ECO:0000313" key="5">
    <source>
        <dbReference type="EMBL" id="GFO94155.1"/>
    </source>
</evidence>
<dbReference type="InterPro" id="IPR011098">
    <property type="entry name" value="G5_dom"/>
</dbReference>
<dbReference type="Pfam" id="PF07501">
    <property type="entry name" value="G5"/>
    <property type="match status" value="1"/>
</dbReference>
<dbReference type="PANTHER" id="PTHR35788">
    <property type="entry name" value="EXPORTED PROTEIN-RELATED"/>
    <property type="match status" value="1"/>
</dbReference>
<evidence type="ECO:0000256" key="2">
    <source>
        <dbReference type="SAM" id="MobiDB-lite"/>
    </source>
</evidence>
<reference evidence="5" key="1">
    <citation type="submission" date="2020-06" db="EMBL/GenBank/DDBJ databases">
        <title>Characterization of fructooligosaccharide metabolism and fructooligosaccharide-degrading enzymes in human commensal butyrate producers.</title>
        <authorList>
            <person name="Tanno H."/>
            <person name="Fujii T."/>
            <person name="Hirano K."/>
            <person name="Maeno S."/>
            <person name="Tonozuka T."/>
            <person name="Sakamoto M."/>
            <person name="Ohkuma M."/>
            <person name="Tochio T."/>
            <person name="Endo A."/>
        </authorList>
    </citation>
    <scope>NUCLEOTIDE SEQUENCE</scope>
    <source>
        <strain evidence="5">JCM 31265</strain>
    </source>
</reference>
<protein>
    <recommendedName>
        <fullName evidence="4">G5 domain-containing protein</fullName>
    </recommendedName>
</protein>
<accession>A0AAI9K215</accession>
<keyword evidence="3" id="KW-1133">Transmembrane helix</keyword>
<feature type="region of interest" description="Disordered" evidence="2">
    <location>
        <begin position="530"/>
        <end position="577"/>
    </location>
</feature>
<dbReference type="Pfam" id="PF04294">
    <property type="entry name" value="VanW"/>
    <property type="match status" value="1"/>
</dbReference>
<dbReference type="Proteomes" id="UP000660047">
    <property type="component" value="Unassembled WGS sequence"/>
</dbReference>
<dbReference type="PANTHER" id="PTHR35788:SF1">
    <property type="entry name" value="EXPORTED PROTEIN"/>
    <property type="match status" value="1"/>
</dbReference>
<keyword evidence="1" id="KW-0732">Signal</keyword>
<keyword evidence="3" id="KW-0812">Transmembrane</keyword>
<keyword evidence="3" id="KW-0472">Membrane</keyword>
<comment type="caution">
    <text evidence="5">The sequence shown here is derived from an EMBL/GenBank/DDBJ whole genome shotgun (WGS) entry which is preliminary data.</text>
</comment>
<dbReference type="RefSeq" id="WP_055144015.1">
    <property type="nucleotide sequence ID" value="NZ_BLYL01000005.1"/>
</dbReference>
<feature type="region of interest" description="Disordered" evidence="2">
    <location>
        <begin position="1"/>
        <end position="32"/>
    </location>
</feature>
<evidence type="ECO:0000256" key="3">
    <source>
        <dbReference type="SAM" id="Phobius"/>
    </source>
</evidence>
<feature type="transmembrane region" description="Helical" evidence="3">
    <location>
        <begin position="43"/>
        <end position="60"/>
    </location>
</feature>
<gene>
    <name evidence="5" type="ORF">COEU31_12010</name>
</gene>
<feature type="domain" description="G5" evidence="4">
    <location>
        <begin position="460"/>
        <end position="542"/>
    </location>
</feature>
<dbReference type="InterPro" id="IPR007391">
    <property type="entry name" value="Vancomycin_resist_VanW"/>
</dbReference>
<name>A0AAI9K215_9FIRM</name>
<dbReference type="AlphaFoldDB" id="A0AAI9K215"/>
<organism evidence="5 6">
    <name type="scientific">Coprococcus eutactus</name>
    <dbReference type="NCBI Taxonomy" id="33043"/>
    <lineage>
        <taxon>Bacteria</taxon>
        <taxon>Bacillati</taxon>
        <taxon>Bacillota</taxon>
        <taxon>Clostridia</taxon>
        <taxon>Lachnospirales</taxon>
        <taxon>Lachnospiraceae</taxon>
        <taxon>Coprococcus</taxon>
    </lineage>
</organism>
<proteinExistence type="predicted"/>
<sequence>MADERRNGHTTENRLAQNRQRASGRSGRRASEQWRKRQQRYRVISWILTAVFMVIFYALICACVGNRKLYKKTTINGLDVGGMKSAEAAKSINDQFRRDYSSVGIQVKLDDKTYTLDVSAALDMDSEKSVQKIQDDSHSFWRRGYGLLESWTLGSSYDIYPYIGDSGIITTAIESSDMMKVDLDIEDGYRIEDKNLIVTKGKGSYRIDTDKLVTRIKKQIAKGDYGTVVECPVVSADVDLDEVYKKVHCEPQNPTLDPDKNYEVVEAKDGVDFDLEAAKKSLESAKKGTDVSIPLTYTPADMSTEEYRKMLFRDEMSSYSTEVEGSENRKTNVKLAAQYCDGTILMPGESFSYNLGVGELTEERGFLPGPSYADGQSVMDMGGGICQVSSTMYMACLYANLEIDERHCHPYPSSYVPAGLDATVAWGGCDFVFTNDTDYPIKISTSYDGYSTSCTIWGTITEPFSVELYTETVETEPYETKYELDKSLGKDEQVLDTVGIEGLTVQSYRRVYDGDGNVISDNPEATSVYSKRDEVYKVGKLPKDKDKDKDKDQNKDKSDSSDTDKKTTESESDTQEE</sequence>
<dbReference type="PROSITE" id="PS51109">
    <property type="entry name" value="G5"/>
    <property type="match status" value="1"/>
</dbReference>
<evidence type="ECO:0000259" key="4">
    <source>
        <dbReference type="PROSITE" id="PS51109"/>
    </source>
</evidence>
<evidence type="ECO:0000256" key="1">
    <source>
        <dbReference type="ARBA" id="ARBA00022729"/>
    </source>
</evidence>